<organism evidence="2">
    <name type="scientific">Kwoniella dejecticola CBS 10117</name>
    <dbReference type="NCBI Taxonomy" id="1296121"/>
    <lineage>
        <taxon>Eukaryota</taxon>
        <taxon>Fungi</taxon>
        <taxon>Dikarya</taxon>
        <taxon>Basidiomycota</taxon>
        <taxon>Agaricomycotina</taxon>
        <taxon>Tremellomycetes</taxon>
        <taxon>Tremellales</taxon>
        <taxon>Cryptococcaceae</taxon>
        <taxon>Kwoniella</taxon>
    </lineage>
</organism>
<feature type="compositionally biased region" description="Polar residues" evidence="1">
    <location>
        <begin position="100"/>
        <end position="111"/>
    </location>
</feature>
<evidence type="ECO:0000313" key="4">
    <source>
        <dbReference type="Proteomes" id="UP000078595"/>
    </source>
</evidence>
<feature type="region of interest" description="Disordered" evidence="1">
    <location>
        <begin position="1"/>
        <end position="88"/>
    </location>
</feature>
<feature type="region of interest" description="Disordered" evidence="1">
    <location>
        <begin position="100"/>
        <end position="194"/>
    </location>
</feature>
<feature type="compositionally biased region" description="Low complexity" evidence="1">
    <location>
        <begin position="69"/>
        <end position="85"/>
    </location>
</feature>
<dbReference type="EMBL" id="CP144530">
    <property type="protein sequence ID" value="WWC57818.1"/>
    <property type="molecule type" value="Genomic_DNA"/>
</dbReference>
<reference evidence="3" key="2">
    <citation type="submission" date="2013-07" db="EMBL/GenBank/DDBJ databases">
        <authorList>
            <consortium name="The Broad Institute Genome Sequencing Platform"/>
            <person name="Cuomo C."/>
            <person name="Litvintseva A."/>
            <person name="Chen Y."/>
            <person name="Heitman J."/>
            <person name="Sun S."/>
            <person name="Springer D."/>
            <person name="Dromer F."/>
            <person name="Young S.K."/>
            <person name="Zeng Q."/>
            <person name="Gargeya S."/>
            <person name="Fitzgerald M."/>
            <person name="Abouelleil A."/>
            <person name="Alvarado L."/>
            <person name="Berlin A.M."/>
            <person name="Chapman S.B."/>
            <person name="Dewar J."/>
            <person name="Goldberg J."/>
            <person name="Griggs A."/>
            <person name="Gujja S."/>
            <person name="Hansen M."/>
            <person name="Howarth C."/>
            <person name="Imamovic A."/>
            <person name="Larimer J."/>
            <person name="McCowan C."/>
            <person name="Murphy C."/>
            <person name="Pearson M."/>
            <person name="Priest M."/>
            <person name="Roberts A."/>
            <person name="Saif S."/>
            <person name="Shea T."/>
            <person name="Sykes S."/>
            <person name="Wortman J."/>
            <person name="Nusbaum C."/>
            <person name="Birren B."/>
        </authorList>
    </citation>
    <scope>NUCLEOTIDE SEQUENCE</scope>
    <source>
        <strain evidence="3">CBS 10117</strain>
    </source>
</reference>
<reference evidence="3" key="3">
    <citation type="submission" date="2024-02" db="EMBL/GenBank/DDBJ databases">
        <title>Comparative genomics of Cryptococcus and Kwoniella reveals pathogenesis evolution and contrasting modes of karyotype evolution via chromosome fusion or intercentromeric recombination.</title>
        <authorList>
            <person name="Coelho M.A."/>
            <person name="David-Palma M."/>
            <person name="Shea T."/>
            <person name="Bowers K."/>
            <person name="McGinley-Smith S."/>
            <person name="Mohammad A.W."/>
            <person name="Gnirke A."/>
            <person name="Yurkov A.M."/>
            <person name="Nowrousian M."/>
            <person name="Sun S."/>
            <person name="Cuomo C.A."/>
            <person name="Heitman J."/>
        </authorList>
    </citation>
    <scope>NUCLEOTIDE SEQUENCE</scope>
    <source>
        <strain evidence="3">CBS 10117</strain>
    </source>
</reference>
<dbReference type="KEGG" id="kdj:28964052"/>
<feature type="compositionally biased region" description="Gly residues" evidence="1">
    <location>
        <begin position="158"/>
        <end position="176"/>
    </location>
</feature>
<protein>
    <submittedName>
        <fullName evidence="2">Uncharacterized protein</fullName>
    </submittedName>
</protein>
<feature type="compositionally biased region" description="Low complexity" evidence="1">
    <location>
        <begin position="144"/>
        <end position="157"/>
    </location>
</feature>
<accession>A0A1A6AEN4</accession>
<sequence>MDSREHRRGDQDGLKDFMELNSPVFPSPHLTTPGQSYIFPASNEISPSLSKVRREQERKISSAREKSELSSGSNGNSNENSSNWSDDTYEKERKIITSLWLSSKPTRNLKSSHPLPAEGNDKQALPEGENGKRASRSSADHPFYSIGRSGRYPSSPGGVDGQGHGKGNGGGGGGGKSVVVDGGYGRRSSFGIKI</sequence>
<dbReference type="EMBL" id="KI894027">
    <property type="protein sequence ID" value="OBR88536.1"/>
    <property type="molecule type" value="Genomic_DNA"/>
</dbReference>
<keyword evidence="4" id="KW-1185">Reference proteome</keyword>
<name>A0A1A6AEN4_9TREE</name>
<dbReference type="VEuPathDB" id="FungiDB:I303_00353"/>
<evidence type="ECO:0000313" key="3">
    <source>
        <dbReference type="EMBL" id="WWC57818.1"/>
    </source>
</evidence>
<feature type="compositionally biased region" description="Basic and acidic residues" evidence="1">
    <location>
        <begin position="52"/>
        <end position="68"/>
    </location>
</feature>
<evidence type="ECO:0000313" key="2">
    <source>
        <dbReference type="EMBL" id="OBR88536.1"/>
    </source>
</evidence>
<dbReference type="AlphaFoldDB" id="A0A1A6AEN4"/>
<dbReference type="Proteomes" id="UP000078595">
    <property type="component" value="Chromosome 1"/>
</dbReference>
<dbReference type="GeneID" id="28964052"/>
<proteinExistence type="predicted"/>
<evidence type="ECO:0000256" key="1">
    <source>
        <dbReference type="SAM" id="MobiDB-lite"/>
    </source>
</evidence>
<gene>
    <name evidence="2" type="ORF">I303_00353</name>
    <name evidence="3" type="ORF">I303_100353</name>
</gene>
<dbReference type="RefSeq" id="XP_018266378.1">
    <property type="nucleotide sequence ID" value="XM_018403724.1"/>
</dbReference>
<feature type="compositionally biased region" description="Basic and acidic residues" evidence="1">
    <location>
        <begin position="1"/>
        <end position="18"/>
    </location>
</feature>
<reference evidence="2" key="1">
    <citation type="submission" date="2013-07" db="EMBL/GenBank/DDBJ databases">
        <title>The Genome Sequence of Cryptococcus dejecticola CBS10117.</title>
        <authorList>
            <consortium name="The Broad Institute Genome Sequencing Platform"/>
            <person name="Cuomo C."/>
            <person name="Litvintseva A."/>
            <person name="Chen Y."/>
            <person name="Heitman J."/>
            <person name="Sun S."/>
            <person name="Springer D."/>
            <person name="Dromer F."/>
            <person name="Young S.K."/>
            <person name="Zeng Q."/>
            <person name="Gargeya S."/>
            <person name="Fitzgerald M."/>
            <person name="Abouelleil A."/>
            <person name="Alvarado L."/>
            <person name="Berlin A.M."/>
            <person name="Chapman S.B."/>
            <person name="Dewar J."/>
            <person name="Goldberg J."/>
            <person name="Griggs A."/>
            <person name="Gujja S."/>
            <person name="Hansen M."/>
            <person name="Howarth C."/>
            <person name="Imamovic A."/>
            <person name="Larimer J."/>
            <person name="McCowan C."/>
            <person name="Murphy C."/>
            <person name="Pearson M."/>
            <person name="Priest M."/>
            <person name="Roberts A."/>
            <person name="Saif S."/>
            <person name="Shea T."/>
            <person name="Sykes S."/>
            <person name="Wortman J."/>
            <person name="Nusbaum C."/>
            <person name="Birren B."/>
        </authorList>
    </citation>
    <scope>NUCLEOTIDE SEQUENCE [LARGE SCALE GENOMIC DNA]</scope>
    <source>
        <strain evidence="2">CBS 10117</strain>
    </source>
</reference>